<evidence type="ECO:0000256" key="5">
    <source>
        <dbReference type="ARBA" id="ARBA00023237"/>
    </source>
</evidence>
<keyword evidence="3" id="KW-0732">Signal</keyword>
<dbReference type="InterPro" id="IPR012944">
    <property type="entry name" value="SusD_RagB_dom"/>
</dbReference>
<evidence type="ECO:0000256" key="1">
    <source>
        <dbReference type="ARBA" id="ARBA00004442"/>
    </source>
</evidence>
<feature type="domain" description="SusD-like N-terminal" evidence="7">
    <location>
        <begin position="118"/>
        <end position="232"/>
    </location>
</feature>
<name>A0ABW9J9P5_9SPHI</name>
<evidence type="ECO:0000313" key="8">
    <source>
        <dbReference type="EMBL" id="MFN0257274.1"/>
    </source>
</evidence>
<comment type="subcellular location">
    <subcellularLocation>
        <location evidence="1">Cell outer membrane</location>
    </subcellularLocation>
</comment>
<dbReference type="Pfam" id="PF07980">
    <property type="entry name" value="SusD_RagB"/>
    <property type="match status" value="1"/>
</dbReference>
<gene>
    <name evidence="8" type="ORF">E6A44_016910</name>
</gene>
<sequence length="643" mass="72234">MKNISKYSKNIFAFVLLCTIFSCKKYLDITPENLGTLDYAFRNRNEAENYLYGCYAYLQRSTDVATNPGFTTSGELIYSNSLDNFLGFNRTGFNLLRGTQNAANPGLNAWDGNEGSYSMFRSIRLCNIMLENIDKPIDLSSAEKKRWIAEAKFLKAYYHYVLFKMYGPIPLIKNNLSISASTDEVRIKRSTVDESVNYIVSLLDEAIPDLPPSISNQTMELGRVTSIIALAVKAEVLATSASPLFNGNPDYISFKDKDGISLFPQSFDAQKWQKAADAAKTAITAAEGQGIKLYTFTAPVTVGALSDSLKRTLDVQNAVTERWELNPEIIWASNPAFGYQGFATPRLTEKSAVNAFSNPSTFSAPISTQELFYTVNGVPINEDKNWDYAGRNTIATGDYASRYYIKEGYQTIKGHFARESRFYADLAFDGGIWFGNGRVDPNSSQAPLYHVAARGSGFAAPSDNIRLNITGYWPKKLVNYLSVYDDGFQPTAFRMPLIRLAGLYLLYAEAVNEVSGPSTEVFTYVNRVRQRAGLPSVQVAWANHSKNPDKFNSKDGLRQIIHQERRIELCFEGQSGWDLRRWKELQAVLTVPLQGWSINNAEAVNYYRPTTQFIPVFGIKDYLWPIKNNSLVVNPNLVQNPFW</sequence>
<organism evidence="8 9">
    <name type="scientific">Pedobacter ureilyticus</name>
    <dbReference type="NCBI Taxonomy" id="1393051"/>
    <lineage>
        <taxon>Bacteria</taxon>
        <taxon>Pseudomonadati</taxon>
        <taxon>Bacteroidota</taxon>
        <taxon>Sphingobacteriia</taxon>
        <taxon>Sphingobacteriales</taxon>
        <taxon>Sphingobacteriaceae</taxon>
        <taxon>Pedobacter</taxon>
    </lineage>
</organism>
<evidence type="ECO:0000259" key="7">
    <source>
        <dbReference type="Pfam" id="PF14322"/>
    </source>
</evidence>
<dbReference type="SUPFAM" id="SSF48452">
    <property type="entry name" value="TPR-like"/>
    <property type="match status" value="1"/>
</dbReference>
<reference evidence="8 9" key="1">
    <citation type="submission" date="2024-12" db="EMBL/GenBank/DDBJ databases">
        <authorList>
            <person name="Hu S."/>
        </authorList>
    </citation>
    <scope>NUCLEOTIDE SEQUENCE [LARGE SCALE GENOMIC DNA]</scope>
    <source>
        <strain evidence="8 9">THG-T11</strain>
    </source>
</reference>
<evidence type="ECO:0000259" key="6">
    <source>
        <dbReference type="Pfam" id="PF07980"/>
    </source>
</evidence>
<evidence type="ECO:0000256" key="2">
    <source>
        <dbReference type="ARBA" id="ARBA00006275"/>
    </source>
</evidence>
<evidence type="ECO:0000256" key="4">
    <source>
        <dbReference type="ARBA" id="ARBA00023136"/>
    </source>
</evidence>
<evidence type="ECO:0000256" key="3">
    <source>
        <dbReference type="ARBA" id="ARBA00022729"/>
    </source>
</evidence>
<dbReference type="EMBL" id="SSHJ02000008">
    <property type="protein sequence ID" value="MFN0257274.1"/>
    <property type="molecule type" value="Genomic_DNA"/>
</dbReference>
<comment type="caution">
    <text evidence="8">The sequence shown here is derived from an EMBL/GenBank/DDBJ whole genome shotgun (WGS) entry which is preliminary data.</text>
</comment>
<proteinExistence type="inferred from homology"/>
<keyword evidence="9" id="KW-1185">Reference proteome</keyword>
<keyword evidence="4" id="KW-0472">Membrane</keyword>
<dbReference type="InterPro" id="IPR033985">
    <property type="entry name" value="SusD-like_N"/>
</dbReference>
<evidence type="ECO:0000313" key="9">
    <source>
        <dbReference type="Proteomes" id="UP001517247"/>
    </source>
</evidence>
<accession>A0ABW9J9P5</accession>
<dbReference type="InterPro" id="IPR011990">
    <property type="entry name" value="TPR-like_helical_dom_sf"/>
</dbReference>
<dbReference type="RefSeq" id="WP_138724341.1">
    <property type="nucleotide sequence ID" value="NZ_SSHJ02000008.1"/>
</dbReference>
<dbReference type="Gene3D" id="1.25.40.390">
    <property type="match status" value="1"/>
</dbReference>
<protein>
    <submittedName>
        <fullName evidence="8">RagB/SusD family nutrient uptake outer membrane protein</fullName>
    </submittedName>
</protein>
<dbReference type="PROSITE" id="PS51257">
    <property type="entry name" value="PROKAR_LIPOPROTEIN"/>
    <property type="match status" value="1"/>
</dbReference>
<keyword evidence="5" id="KW-0998">Cell outer membrane</keyword>
<dbReference type="Proteomes" id="UP001517247">
    <property type="component" value="Unassembled WGS sequence"/>
</dbReference>
<dbReference type="Pfam" id="PF14322">
    <property type="entry name" value="SusD-like_3"/>
    <property type="match status" value="1"/>
</dbReference>
<comment type="similarity">
    <text evidence="2">Belongs to the SusD family.</text>
</comment>
<feature type="domain" description="RagB/SusD" evidence="6">
    <location>
        <begin position="328"/>
        <end position="643"/>
    </location>
</feature>